<name>A0A8J3QWU4_9ACTN</name>
<evidence type="ECO:0000256" key="1">
    <source>
        <dbReference type="ARBA" id="ARBA00022676"/>
    </source>
</evidence>
<dbReference type="PANTHER" id="PTHR32282">
    <property type="entry name" value="BINDING PROTEIN TRANSPEPTIDASE, PUTATIVE-RELATED"/>
    <property type="match status" value="1"/>
</dbReference>
<proteinExistence type="predicted"/>
<keyword evidence="6" id="KW-1185">Reference proteome</keyword>
<evidence type="ECO:0000259" key="4">
    <source>
        <dbReference type="Pfam" id="PF00905"/>
    </source>
</evidence>
<feature type="region of interest" description="Disordered" evidence="3">
    <location>
        <begin position="160"/>
        <end position="196"/>
    </location>
</feature>
<gene>
    <name evidence="5" type="ORF">Raf01_54300</name>
</gene>
<sequence>MALTLSVCAAVVAGAVSWWVQRDDTEASYGAQATASASPSAVVRPSELYSNDGGTLIARFDTDPSDACLRIPENDWGSFCSYFVAWWLDQPAFGSTPKERSDRLRGGGYRIVSSLDVSLQAAAKRHVEEQLPTGDARALSVVSVQPGTGWVEAMATNRNFRPAAPAPSPSAASSGRRAPDAEYPDTTQPLAAGGATFTGEPAGATFMMFVLAAALDKGMPLSYPIDTKPRYESRYVIAPGAPVACDGNHWCPSNVGDPAYRSGRRTMWDALGHSVVTYFVPLEERVGVQNVVTLAHLLGISFSSQADAVYARDATNWGSFTLGLSETTPLELANAYATLAADGTHCDPLPVRQVTDVDGKAVAAVGPKCGQVLRPEVARAAMDAGRCPVGDRSAFGDRCGAGTVPAAAVRATVGRPVSGQVGADVGGSDASTAMVVASPQLATAAIAARGGCLSCRFGTSEVGKVVNAVAATQRDGLASLPFRDFTAPPRALALGG</sequence>
<protein>
    <recommendedName>
        <fullName evidence="4">Penicillin-binding protein transpeptidase domain-containing protein</fullName>
    </recommendedName>
</protein>
<dbReference type="PANTHER" id="PTHR32282:SF33">
    <property type="entry name" value="PEPTIDOGLYCAN GLYCOSYLTRANSFERASE"/>
    <property type="match status" value="1"/>
</dbReference>
<dbReference type="GO" id="GO:0030288">
    <property type="term" value="C:outer membrane-bounded periplasmic space"/>
    <property type="evidence" value="ECO:0007669"/>
    <property type="project" value="TreeGrafter"/>
</dbReference>
<reference evidence="5" key="1">
    <citation type="submission" date="2021-01" db="EMBL/GenBank/DDBJ databases">
        <title>Whole genome shotgun sequence of Rugosimonospora africana NBRC 104875.</title>
        <authorList>
            <person name="Komaki H."/>
            <person name="Tamura T."/>
        </authorList>
    </citation>
    <scope>NUCLEOTIDE SEQUENCE</scope>
    <source>
        <strain evidence="5">NBRC 104875</strain>
    </source>
</reference>
<keyword evidence="2" id="KW-0808">Transferase</keyword>
<keyword evidence="1" id="KW-0328">Glycosyltransferase</keyword>
<accession>A0A8J3QWU4</accession>
<comment type="caution">
    <text evidence="5">The sequence shown here is derived from an EMBL/GenBank/DDBJ whole genome shotgun (WGS) entry which is preliminary data.</text>
</comment>
<dbReference type="InterPro" id="IPR012338">
    <property type="entry name" value="Beta-lactam/transpept-like"/>
</dbReference>
<dbReference type="InterPro" id="IPR050396">
    <property type="entry name" value="Glycosyltr_51/Transpeptidase"/>
</dbReference>
<evidence type="ECO:0000313" key="6">
    <source>
        <dbReference type="Proteomes" id="UP000642748"/>
    </source>
</evidence>
<evidence type="ECO:0000313" key="5">
    <source>
        <dbReference type="EMBL" id="GIH17258.1"/>
    </source>
</evidence>
<dbReference type="EMBL" id="BONZ01000051">
    <property type="protein sequence ID" value="GIH17258.1"/>
    <property type="molecule type" value="Genomic_DNA"/>
</dbReference>
<dbReference type="SUPFAM" id="SSF56601">
    <property type="entry name" value="beta-lactamase/transpeptidase-like"/>
    <property type="match status" value="1"/>
</dbReference>
<evidence type="ECO:0000256" key="3">
    <source>
        <dbReference type="SAM" id="MobiDB-lite"/>
    </source>
</evidence>
<dbReference type="Gene3D" id="3.40.710.10">
    <property type="entry name" value="DD-peptidase/beta-lactamase superfamily"/>
    <property type="match status" value="1"/>
</dbReference>
<dbReference type="InterPro" id="IPR001460">
    <property type="entry name" value="PCN-bd_Tpept"/>
</dbReference>
<organism evidence="5 6">
    <name type="scientific">Rugosimonospora africana</name>
    <dbReference type="NCBI Taxonomy" id="556532"/>
    <lineage>
        <taxon>Bacteria</taxon>
        <taxon>Bacillati</taxon>
        <taxon>Actinomycetota</taxon>
        <taxon>Actinomycetes</taxon>
        <taxon>Micromonosporales</taxon>
        <taxon>Micromonosporaceae</taxon>
        <taxon>Rugosimonospora</taxon>
    </lineage>
</organism>
<feature type="domain" description="Penicillin-binding protein transpeptidase" evidence="4">
    <location>
        <begin position="140"/>
        <end position="362"/>
    </location>
</feature>
<dbReference type="GO" id="GO:0009252">
    <property type="term" value="P:peptidoglycan biosynthetic process"/>
    <property type="evidence" value="ECO:0007669"/>
    <property type="project" value="TreeGrafter"/>
</dbReference>
<dbReference type="AlphaFoldDB" id="A0A8J3QWU4"/>
<dbReference type="GO" id="GO:0008955">
    <property type="term" value="F:peptidoglycan glycosyltransferase activity"/>
    <property type="evidence" value="ECO:0007669"/>
    <property type="project" value="TreeGrafter"/>
</dbReference>
<evidence type="ECO:0000256" key="2">
    <source>
        <dbReference type="ARBA" id="ARBA00022679"/>
    </source>
</evidence>
<dbReference type="Pfam" id="PF00905">
    <property type="entry name" value="Transpeptidase"/>
    <property type="match status" value="1"/>
</dbReference>
<dbReference type="Proteomes" id="UP000642748">
    <property type="component" value="Unassembled WGS sequence"/>
</dbReference>
<dbReference type="GO" id="GO:0008658">
    <property type="term" value="F:penicillin binding"/>
    <property type="evidence" value="ECO:0007669"/>
    <property type="project" value="InterPro"/>
</dbReference>